<keyword evidence="4" id="KW-0479">Metal-binding</keyword>
<name>A0A1M4YM21_9BACE</name>
<comment type="cofactor">
    <cofactor evidence="2">
        <name>Mg(2+)</name>
        <dbReference type="ChEBI" id="CHEBI:18420"/>
    </cofactor>
</comment>
<dbReference type="Pfam" id="PF03372">
    <property type="entry name" value="Exo_endo_phos"/>
    <property type="match status" value="1"/>
</dbReference>
<gene>
    <name evidence="11" type="ORF">SAMN05444405_10524</name>
</gene>
<keyword evidence="5" id="KW-0227">DNA damage</keyword>
<comment type="cofactor">
    <cofactor evidence="1">
        <name>Mn(2+)</name>
        <dbReference type="ChEBI" id="CHEBI:29035"/>
    </cofactor>
</comment>
<dbReference type="GO" id="GO:0004527">
    <property type="term" value="F:exonuclease activity"/>
    <property type="evidence" value="ECO:0007669"/>
    <property type="project" value="UniProtKB-KW"/>
</dbReference>
<reference evidence="12" key="1">
    <citation type="submission" date="2016-11" db="EMBL/GenBank/DDBJ databases">
        <authorList>
            <person name="Varghese N."/>
            <person name="Submissions S."/>
        </authorList>
    </citation>
    <scope>NUCLEOTIDE SEQUENCE [LARGE SCALE GENOMIC DNA]</scope>
    <source>
        <strain evidence="12">DSM 26991</strain>
    </source>
</reference>
<dbReference type="RefSeq" id="WP_073400136.1">
    <property type="nucleotide sequence ID" value="NZ_FQTV01000005.1"/>
</dbReference>
<keyword evidence="3" id="KW-0540">Nuclease</keyword>
<keyword evidence="9" id="KW-1133">Transmembrane helix</keyword>
<evidence type="ECO:0000256" key="8">
    <source>
        <dbReference type="ARBA" id="ARBA00023204"/>
    </source>
</evidence>
<dbReference type="PANTHER" id="PTHR15822">
    <property type="entry name" value="TRAF AND TNF RECEPTOR-ASSOCIATED PROTEIN"/>
    <property type="match status" value="1"/>
</dbReference>
<evidence type="ECO:0000313" key="12">
    <source>
        <dbReference type="Proteomes" id="UP000184509"/>
    </source>
</evidence>
<dbReference type="InterPro" id="IPR005135">
    <property type="entry name" value="Endo/exonuclease/phosphatase"/>
</dbReference>
<keyword evidence="11" id="KW-0269">Exonuclease</keyword>
<dbReference type="STRING" id="1297750.SAMN05444405_10524"/>
<evidence type="ECO:0000256" key="2">
    <source>
        <dbReference type="ARBA" id="ARBA00001946"/>
    </source>
</evidence>
<keyword evidence="11" id="KW-0255">Endonuclease</keyword>
<dbReference type="CDD" id="cd09084">
    <property type="entry name" value="EEP-2"/>
    <property type="match status" value="1"/>
</dbReference>
<evidence type="ECO:0000256" key="1">
    <source>
        <dbReference type="ARBA" id="ARBA00001936"/>
    </source>
</evidence>
<evidence type="ECO:0000256" key="7">
    <source>
        <dbReference type="ARBA" id="ARBA00022842"/>
    </source>
</evidence>
<dbReference type="InterPro" id="IPR036691">
    <property type="entry name" value="Endo/exonu/phosph_ase_sf"/>
</dbReference>
<dbReference type="EMBL" id="FQTV01000005">
    <property type="protein sequence ID" value="SHF06859.1"/>
    <property type="molecule type" value="Genomic_DNA"/>
</dbReference>
<protein>
    <submittedName>
        <fullName evidence="11">Metal-dependent hydrolase, endonuclease/exonuclease/phosphatase family</fullName>
    </submittedName>
</protein>
<proteinExistence type="predicted"/>
<evidence type="ECO:0000256" key="6">
    <source>
        <dbReference type="ARBA" id="ARBA00022801"/>
    </source>
</evidence>
<dbReference type="GO" id="GO:0046872">
    <property type="term" value="F:metal ion binding"/>
    <property type="evidence" value="ECO:0007669"/>
    <property type="project" value="UniProtKB-KW"/>
</dbReference>
<evidence type="ECO:0000256" key="9">
    <source>
        <dbReference type="SAM" id="Phobius"/>
    </source>
</evidence>
<keyword evidence="6 11" id="KW-0378">Hydrolase</keyword>
<dbReference type="PANTHER" id="PTHR15822:SF4">
    <property type="entry name" value="TYROSYL-DNA PHOSPHODIESTERASE 2"/>
    <property type="match status" value="1"/>
</dbReference>
<dbReference type="GO" id="GO:0004519">
    <property type="term" value="F:endonuclease activity"/>
    <property type="evidence" value="ECO:0007669"/>
    <property type="project" value="UniProtKB-KW"/>
</dbReference>
<keyword evidence="8" id="KW-0234">DNA repair</keyword>
<dbReference type="GO" id="GO:0006281">
    <property type="term" value="P:DNA repair"/>
    <property type="evidence" value="ECO:0007669"/>
    <property type="project" value="UniProtKB-KW"/>
</dbReference>
<evidence type="ECO:0000256" key="4">
    <source>
        <dbReference type="ARBA" id="ARBA00022723"/>
    </source>
</evidence>
<evidence type="ECO:0000256" key="3">
    <source>
        <dbReference type="ARBA" id="ARBA00022722"/>
    </source>
</evidence>
<keyword evidence="9" id="KW-0812">Transmembrane</keyword>
<feature type="transmembrane region" description="Helical" evidence="9">
    <location>
        <begin position="7"/>
        <end position="33"/>
    </location>
</feature>
<keyword evidence="12" id="KW-1185">Reference proteome</keyword>
<evidence type="ECO:0000313" key="11">
    <source>
        <dbReference type="EMBL" id="SHF06859.1"/>
    </source>
</evidence>
<dbReference type="Proteomes" id="UP000184509">
    <property type="component" value="Unassembled WGS sequence"/>
</dbReference>
<sequence length="367" mass="41724">MKHLGKALIYAIVAVNMLFVGLLLFSAYSPWLINPTVHPVLSCFGLIFPVFLLINFCFLIFWVFTYPKLALISALGFILCFGQIRTYIPINSRTDKIPQHCIKVLSYNVMGFNKLKKHTPTDPNPILQYILKRKPDIICLQEFQFSTDRSHLTEKDINSALSDYPYHNKTNVSAVGNGNWVACYSKFPILSSRLIKYKSTYNGSVVYELLIKGDTVTVINNHLESNKLTKEDKDVYVDMIKEPEAGKVKRGVRHLVKKLAEASAIRALQAKAVSKEIAAFKHQSMIVCGDFNDTPISYAHRVIAQDLDDAFTQSGRGLGISYNQHMFYFRIDNILISKNLTAYNCTVDNSIKESDHYPIWCYIAIKK</sequence>
<accession>A0A1M4YM21</accession>
<evidence type="ECO:0000259" key="10">
    <source>
        <dbReference type="Pfam" id="PF03372"/>
    </source>
</evidence>
<keyword evidence="7" id="KW-0460">Magnesium</keyword>
<dbReference type="AlphaFoldDB" id="A0A1M4YM21"/>
<feature type="transmembrane region" description="Helical" evidence="9">
    <location>
        <begin position="39"/>
        <end position="62"/>
    </location>
</feature>
<keyword evidence="9" id="KW-0472">Membrane</keyword>
<dbReference type="OrthoDB" id="635146at2"/>
<organism evidence="11 12">
    <name type="scientific">Bacteroides luti</name>
    <dbReference type="NCBI Taxonomy" id="1297750"/>
    <lineage>
        <taxon>Bacteria</taxon>
        <taxon>Pseudomonadati</taxon>
        <taxon>Bacteroidota</taxon>
        <taxon>Bacteroidia</taxon>
        <taxon>Bacteroidales</taxon>
        <taxon>Bacteroidaceae</taxon>
        <taxon>Bacteroides</taxon>
    </lineage>
</organism>
<dbReference type="InterPro" id="IPR051547">
    <property type="entry name" value="TDP2-like"/>
</dbReference>
<feature type="domain" description="Endonuclease/exonuclease/phosphatase" evidence="10">
    <location>
        <begin position="105"/>
        <end position="356"/>
    </location>
</feature>
<dbReference type="Gene3D" id="3.60.10.10">
    <property type="entry name" value="Endonuclease/exonuclease/phosphatase"/>
    <property type="match status" value="1"/>
</dbReference>
<evidence type="ECO:0000256" key="5">
    <source>
        <dbReference type="ARBA" id="ARBA00022763"/>
    </source>
</evidence>
<feature type="transmembrane region" description="Helical" evidence="9">
    <location>
        <begin position="69"/>
        <end position="88"/>
    </location>
</feature>
<dbReference type="SUPFAM" id="SSF56219">
    <property type="entry name" value="DNase I-like"/>
    <property type="match status" value="1"/>
</dbReference>